<dbReference type="RefSeq" id="WP_117673926.1">
    <property type="nucleotide sequence ID" value="NZ_CABOGR010000037.1"/>
</dbReference>
<dbReference type="Pfam" id="PF11848">
    <property type="entry name" value="DUF3368"/>
    <property type="match status" value="1"/>
</dbReference>
<evidence type="ECO:0000313" key="3">
    <source>
        <dbReference type="Proteomes" id="UP000260862"/>
    </source>
</evidence>
<dbReference type="SUPFAM" id="SSF88723">
    <property type="entry name" value="PIN domain-like"/>
    <property type="match status" value="1"/>
</dbReference>
<reference evidence="2 3" key="1">
    <citation type="submission" date="2018-08" db="EMBL/GenBank/DDBJ databases">
        <title>A genome reference for cultivated species of the human gut microbiota.</title>
        <authorList>
            <person name="Zou Y."/>
            <person name="Xue W."/>
            <person name="Luo G."/>
        </authorList>
    </citation>
    <scope>NUCLEOTIDE SEQUENCE [LARGE SCALE GENOMIC DNA]</scope>
    <source>
        <strain evidence="2 3">TF10-3AC</strain>
    </source>
</reference>
<accession>A0A3E4MRE4</accession>
<gene>
    <name evidence="2" type="ORF">DXD04_14610</name>
</gene>
<dbReference type="InterPro" id="IPR002716">
    <property type="entry name" value="PIN_dom"/>
</dbReference>
<comment type="caution">
    <text evidence="2">The sequence shown here is derived from an EMBL/GenBank/DDBJ whole genome shotgun (WGS) entry which is preliminary data.</text>
</comment>
<keyword evidence="3" id="KW-1185">Reference proteome</keyword>
<evidence type="ECO:0000259" key="1">
    <source>
        <dbReference type="SMART" id="SM00670"/>
    </source>
</evidence>
<name>A0A3E4MRE4_9BACT</name>
<dbReference type="EMBL" id="QSQT01000037">
    <property type="protein sequence ID" value="RGK51906.1"/>
    <property type="molecule type" value="Genomic_DNA"/>
</dbReference>
<protein>
    <recommendedName>
        <fullName evidence="1">PIN domain-containing protein</fullName>
    </recommendedName>
</protein>
<dbReference type="InterPro" id="IPR021799">
    <property type="entry name" value="PIN-like_prokaryotic"/>
</dbReference>
<organism evidence="2 3">
    <name type="scientific">Phocaeicola plebeius</name>
    <dbReference type="NCBI Taxonomy" id="310297"/>
    <lineage>
        <taxon>Bacteria</taxon>
        <taxon>Pseudomonadati</taxon>
        <taxon>Bacteroidota</taxon>
        <taxon>Bacteroidia</taxon>
        <taxon>Bacteroidales</taxon>
        <taxon>Bacteroidaceae</taxon>
        <taxon>Phocaeicola</taxon>
    </lineage>
</organism>
<dbReference type="InterPro" id="IPR029060">
    <property type="entry name" value="PIN-like_dom_sf"/>
</dbReference>
<proteinExistence type="predicted"/>
<dbReference type="Gene3D" id="3.40.50.1010">
    <property type="entry name" value="5'-nuclease"/>
    <property type="match status" value="1"/>
</dbReference>
<feature type="domain" description="PIN" evidence="1">
    <location>
        <begin position="3"/>
        <end position="110"/>
    </location>
</feature>
<sequence>MGTIVVNDTNIFIDLISVDLLDEFFSLPIDIHTTDFVVHELTEPLQQKKVESYIRQNKLTVKLHSAIEVIEIAEFQTTCENNVSITDCSVWLYAKKNNYTLLTGDGKLRKSASKSGVEVCGILKIFDMLVEDYQIIPKQNGADMLEKLFKINNRLPSREIENRLNKWRK</sequence>
<dbReference type="Proteomes" id="UP000260862">
    <property type="component" value="Unassembled WGS sequence"/>
</dbReference>
<evidence type="ECO:0000313" key="2">
    <source>
        <dbReference type="EMBL" id="RGK51906.1"/>
    </source>
</evidence>
<dbReference type="AlphaFoldDB" id="A0A3E4MRE4"/>
<dbReference type="SMART" id="SM00670">
    <property type="entry name" value="PINc"/>
    <property type="match status" value="1"/>
</dbReference>